<organism evidence="14 15">
    <name type="scientific">Caenimonas aquaedulcis</name>
    <dbReference type="NCBI Taxonomy" id="2793270"/>
    <lineage>
        <taxon>Bacteria</taxon>
        <taxon>Pseudomonadati</taxon>
        <taxon>Pseudomonadota</taxon>
        <taxon>Betaproteobacteria</taxon>
        <taxon>Burkholderiales</taxon>
        <taxon>Comamonadaceae</taxon>
        <taxon>Caenimonas</taxon>
    </lineage>
</organism>
<dbReference type="InterPro" id="IPR004358">
    <property type="entry name" value="Sig_transdc_His_kin-like_C"/>
</dbReference>
<evidence type="ECO:0000256" key="6">
    <source>
        <dbReference type="ARBA" id="ARBA00022679"/>
    </source>
</evidence>
<dbReference type="Gene3D" id="3.30.450.20">
    <property type="entry name" value="PAS domain"/>
    <property type="match status" value="2"/>
</dbReference>
<comment type="caution">
    <text evidence="14">The sequence shown here is derived from an EMBL/GenBank/DDBJ whole genome shotgun (WGS) entry which is preliminary data.</text>
</comment>
<dbReference type="InterPro" id="IPR013656">
    <property type="entry name" value="PAS_4"/>
</dbReference>
<dbReference type="InterPro" id="IPR005467">
    <property type="entry name" value="His_kinase_dom"/>
</dbReference>
<dbReference type="GO" id="GO:0005886">
    <property type="term" value="C:plasma membrane"/>
    <property type="evidence" value="ECO:0007669"/>
    <property type="project" value="UniProtKB-SubCell"/>
</dbReference>
<dbReference type="Pfam" id="PF02743">
    <property type="entry name" value="dCache_1"/>
    <property type="match status" value="1"/>
</dbReference>
<dbReference type="InterPro" id="IPR036097">
    <property type="entry name" value="HisK_dim/P_sf"/>
</dbReference>
<evidence type="ECO:0000256" key="3">
    <source>
        <dbReference type="ARBA" id="ARBA00012438"/>
    </source>
</evidence>
<dbReference type="InterPro" id="IPR003594">
    <property type="entry name" value="HATPase_dom"/>
</dbReference>
<evidence type="ECO:0000256" key="4">
    <source>
        <dbReference type="ARBA" id="ARBA00022475"/>
    </source>
</evidence>
<feature type="region of interest" description="Disordered" evidence="11">
    <location>
        <begin position="735"/>
        <end position="770"/>
    </location>
</feature>
<keyword evidence="8" id="KW-0418">Kinase</keyword>
<evidence type="ECO:0000313" key="14">
    <source>
        <dbReference type="EMBL" id="MBG9386796.1"/>
    </source>
</evidence>
<dbReference type="Pfam" id="PF00512">
    <property type="entry name" value="HisKA"/>
    <property type="match status" value="1"/>
</dbReference>
<dbReference type="PRINTS" id="PR00344">
    <property type="entry name" value="BCTRLSENSOR"/>
</dbReference>
<evidence type="ECO:0000256" key="10">
    <source>
        <dbReference type="ARBA" id="ARBA00023136"/>
    </source>
</evidence>
<keyword evidence="9" id="KW-1133">Transmembrane helix</keyword>
<keyword evidence="4" id="KW-1003">Cell membrane</keyword>
<feature type="domain" description="PAS" evidence="13">
    <location>
        <begin position="357"/>
        <end position="392"/>
    </location>
</feature>
<evidence type="ECO:0000256" key="11">
    <source>
        <dbReference type="SAM" id="MobiDB-lite"/>
    </source>
</evidence>
<dbReference type="CDD" id="cd00130">
    <property type="entry name" value="PAS"/>
    <property type="match status" value="1"/>
</dbReference>
<dbReference type="EMBL" id="JADWYS010000001">
    <property type="protein sequence ID" value="MBG9386796.1"/>
    <property type="molecule type" value="Genomic_DNA"/>
</dbReference>
<dbReference type="GO" id="GO:0000156">
    <property type="term" value="F:phosphorelay response regulator activity"/>
    <property type="evidence" value="ECO:0007669"/>
    <property type="project" value="TreeGrafter"/>
</dbReference>
<dbReference type="FunFam" id="1.10.287.130:FF:000070">
    <property type="entry name" value="Histidine kinase sensor protein"/>
    <property type="match status" value="1"/>
</dbReference>
<evidence type="ECO:0000256" key="2">
    <source>
        <dbReference type="ARBA" id="ARBA00004429"/>
    </source>
</evidence>
<dbReference type="Proteomes" id="UP000651050">
    <property type="component" value="Unassembled WGS sequence"/>
</dbReference>
<evidence type="ECO:0000256" key="5">
    <source>
        <dbReference type="ARBA" id="ARBA00022553"/>
    </source>
</evidence>
<keyword evidence="15" id="KW-1185">Reference proteome</keyword>
<dbReference type="InterPro" id="IPR000014">
    <property type="entry name" value="PAS"/>
</dbReference>
<dbReference type="PROSITE" id="PS50112">
    <property type="entry name" value="PAS"/>
    <property type="match status" value="1"/>
</dbReference>
<dbReference type="FunFam" id="3.30.565.10:FF:000006">
    <property type="entry name" value="Sensor histidine kinase WalK"/>
    <property type="match status" value="1"/>
</dbReference>
<name>A0A931H1F8_9BURK</name>
<evidence type="ECO:0000256" key="8">
    <source>
        <dbReference type="ARBA" id="ARBA00022777"/>
    </source>
</evidence>
<dbReference type="InterPro" id="IPR035965">
    <property type="entry name" value="PAS-like_dom_sf"/>
</dbReference>
<dbReference type="InterPro" id="IPR036890">
    <property type="entry name" value="HATPase_C_sf"/>
</dbReference>
<comment type="subcellular location">
    <subcellularLocation>
        <location evidence="2">Cell inner membrane</location>
        <topology evidence="2">Multi-pass membrane protein</topology>
    </subcellularLocation>
</comment>
<dbReference type="SUPFAM" id="SSF47384">
    <property type="entry name" value="Homodimeric domain of signal transducing histidine kinase"/>
    <property type="match status" value="1"/>
</dbReference>
<feature type="domain" description="Histidine kinase" evidence="12">
    <location>
        <begin position="523"/>
        <end position="738"/>
    </location>
</feature>
<dbReference type="RefSeq" id="WP_196984760.1">
    <property type="nucleotide sequence ID" value="NZ_JADWYS010000001.1"/>
</dbReference>
<keyword evidence="5" id="KW-0597">Phosphoprotein</keyword>
<dbReference type="InterPro" id="IPR003661">
    <property type="entry name" value="HisK_dim/P_dom"/>
</dbReference>
<dbReference type="Pfam" id="PF08448">
    <property type="entry name" value="PAS_4"/>
    <property type="match status" value="1"/>
</dbReference>
<dbReference type="SUPFAM" id="SSF55785">
    <property type="entry name" value="PYP-like sensor domain (PAS domain)"/>
    <property type="match status" value="1"/>
</dbReference>
<keyword evidence="6" id="KW-0808">Transferase</keyword>
<dbReference type="Gene3D" id="1.10.287.130">
    <property type="match status" value="1"/>
</dbReference>
<evidence type="ECO:0000256" key="1">
    <source>
        <dbReference type="ARBA" id="ARBA00000085"/>
    </source>
</evidence>
<feature type="compositionally biased region" description="Pro residues" evidence="11">
    <location>
        <begin position="745"/>
        <end position="758"/>
    </location>
</feature>
<dbReference type="GO" id="GO:0030295">
    <property type="term" value="F:protein kinase activator activity"/>
    <property type="evidence" value="ECO:0007669"/>
    <property type="project" value="TreeGrafter"/>
</dbReference>
<dbReference type="GO" id="GO:0007234">
    <property type="term" value="P:osmosensory signaling via phosphorelay pathway"/>
    <property type="evidence" value="ECO:0007669"/>
    <property type="project" value="TreeGrafter"/>
</dbReference>
<dbReference type="CDD" id="cd00082">
    <property type="entry name" value="HisKA"/>
    <property type="match status" value="1"/>
</dbReference>
<dbReference type="EC" id="2.7.13.3" evidence="3"/>
<proteinExistence type="predicted"/>
<dbReference type="PROSITE" id="PS50109">
    <property type="entry name" value="HIS_KIN"/>
    <property type="match status" value="1"/>
</dbReference>
<dbReference type="AlphaFoldDB" id="A0A931H1F8"/>
<sequence>MIAIAPVFGVVVQASLAESSARVERAEASLRSMVQLGAAQQERFIEGARQVLAAVAYAPPVYQGDAQACSAYMRRLQNQYPSGFGIFGVLDPQGNLTCRATPPATPVNSSDRLFFRNALKTGRFSVGEFTISRASGRPVLTFGLPVYADEARSQLRGVAYLALDLTQADAQLRRLALAPEMTMLVSDGNGTVMAAAGPRAGRIGVPLPEEFLRGAVTANRPGFAHETGADGERWLYAVQPTGGGSEGRLYVAAMMSSADLLASSTRRLHVQLAALALIALAAAVAAWLFGDRVVAGPISRTLARIEALRRNEVAAPDAAPSGLKELRVLDESFEEMARSLSARAVLRDAALSELAGQKTLLESILESMAEGVLVLDNAGRFIHINSAAHRILPGLSEMNRQGSQLRPAEGDWGIYELDGSTPLPHEGRPALRALAGQTMDHFRLVVRGRLSGGAEKIIQGDTRELRAPEGTRDGVVVVFSDITAAYRAEQAVLQMNDTLERRVAERTRELALSNSELESFAYSVSHDLRAPLQVIDGFSRSLVARCGESLDEKGRHYLSRIRENTRQMGELIDDLLSLARVTRTELRTEPLNLAPRAAQAVERLRQRFPLREVAVEIDDDMRCTGDVRLLAIVLENLLENAWKFTARTPDARIRVGRKPAGAGECVIYVADNGAGFDMAYADKLFQPFQRLHAATDFEGTGIGLATVHRVVTRHGGRVWAEARPGEGATFLFTLKSGAVDESQQPHPPGGGQPGPPGAHPDDTGGEQRPQ</sequence>
<dbReference type="Pfam" id="PF02518">
    <property type="entry name" value="HATPase_c"/>
    <property type="match status" value="1"/>
</dbReference>
<dbReference type="SMART" id="SM00387">
    <property type="entry name" value="HATPase_c"/>
    <property type="match status" value="1"/>
</dbReference>
<dbReference type="GO" id="GO:0000155">
    <property type="term" value="F:phosphorelay sensor kinase activity"/>
    <property type="evidence" value="ECO:0007669"/>
    <property type="project" value="InterPro"/>
</dbReference>
<dbReference type="SMART" id="SM00388">
    <property type="entry name" value="HisKA"/>
    <property type="match status" value="1"/>
</dbReference>
<dbReference type="SUPFAM" id="SSF55874">
    <property type="entry name" value="ATPase domain of HSP90 chaperone/DNA topoisomerase II/histidine kinase"/>
    <property type="match status" value="1"/>
</dbReference>
<dbReference type="PANTHER" id="PTHR42878:SF15">
    <property type="entry name" value="BACTERIOPHYTOCHROME"/>
    <property type="match status" value="1"/>
</dbReference>
<dbReference type="CDD" id="cd12914">
    <property type="entry name" value="PDC1_DGC_like"/>
    <property type="match status" value="1"/>
</dbReference>
<evidence type="ECO:0000259" key="12">
    <source>
        <dbReference type="PROSITE" id="PS50109"/>
    </source>
</evidence>
<keyword evidence="7" id="KW-0812">Transmembrane</keyword>
<evidence type="ECO:0000259" key="13">
    <source>
        <dbReference type="PROSITE" id="PS50112"/>
    </source>
</evidence>
<dbReference type="InterPro" id="IPR050351">
    <property type="entry name" value="BphY/WalK/GraS-like"/>
</dbReference>
<evidence type="ECO:0000313" key="15">
    <source>
        <dbReference type="Proteomes" id="UP000651050"/>
    </source>
</evidence>
<evidence type="ECO:0000256" key="9">
    <source>
        <dbReference type="ARBA" id="ARBA00022989"/>
    </source>
</evidence>
<dbReference type="PANTHER" id="PTHR42878">
    <property type="entry name" value="TWO-COMPONENT HISTIDINE KINASE"/>
    <property type="match status" value="1"/>
</dbReference>
<evidence type="ECO:0000256" key="7">
    <source>
        <dbReference type="ARBA" id="ARBA00022692"/>
    </source>
</evidence>
<reference evidence="14" key="1">
    <citation type="submission" date="2020-11" db="EMBL/GenBank/DDBJ databases">
        <title>Bacterial whole genome sequence for Caenimonas sp. DR4.4.</title>
        <authorList>
            <person name="Le V."/>
            <person name="Ko S.-R."/>
            <person name="Ahn C.-Y."/>
            <person name="Oh H.-M."/>
        </authorList>
    </citation>
    <scope>NUCLEOTIDE SEQUENCE</scope>
    <source>
        <strain evidence="14">DR4.4</strain>
    </source>
</reference>
<protein>
    <recommendedName>
        <fullName evidence="3">histidine kinase</fullName>
        <ecNumber evidence="3">2.7.13.3</ecNumber>
    </recommendedName>
</protein>
<keyword evidence="10" id="KW-0472">Membrane</keyword>
<dbReference type="Gene3D" id="3.30.565.10">
    <property type="entry name" value="Histidine kinase-like ATPase, C-terminal domain"/>
    <property type="match status" value="1"/>
</dbReference>
<accession>A0A931H1F8</accession>
<dbReference type="InterPro" id="IPR033479">
    <property type="entry name" value="dCache_1"/>
</dbReference>
<gene>
    <name evidence="14" type="ORF">I5803_02060</name>
</gene>
<comment type="catalytic activity">
    <reaction evidence="1">
        <text>ATP + protein L-histidine = ADP + protein N-phospho-L-histidine.</text>
        <dbReference type="EC" id="2.7.13.3"/>
    </reaction>
</comment>